<feature type="compositionally biased region" description="Polar residues" evidence="1">
    <location>
        <begin position="223"/>
        <end position="232"/>
    </location>
</feature>
<dbReference type="Proteomes" id="UP001219933">
    <property type="component" value="Chromosome 1"/>
</dbReference>
<feature type="region of interest" description="Disordered" evidence="1">
    <location>
        <begin position="210"/>
        <end position="243"/>
    </location>
</feature>
<evidence type="ECO:0000313" key="3">
    <source>
        <dbReference type="EMBL" id="WFD34088.1"/>
    </source>
</evidence>
<accession>A0AAF0EWR0</accession>
<protein>
    <recommendedName>
        <fullName evidence="2">BHLH domain-containing protein</fullName>
    </recommendedName>
</protein>
<feature type="compositionally biased region" description="Acidic residues" evidence="1">
    <location>
        <begin position="374"/>
        <end position="386"/>
    </location>
</feature>
<dbReference type="CDD" id="cd11399">
    <property type="entry name" value="bHLHzip_scHMS1_like"/>
    <property type="match status" value="1"/>
</dbReference>
<dbReference type="PROSITE" id="PS50888">
    <property type="entry name" value="BHLH"/>
    <property type="match status" value="1"/>
</dbReference>
<dbReference type="EMBL" id="CP119877">
    <property type="protein sequence ID" value="WFD34088.1"/>
    <property type="molecule type" value="Genomic_DNA"/>
</dbReference>
<dbReference type="InterPro" id="IPR052099">
    <property type="entry name" value="Regulatory_TF_Diverse"/>
</dbReference>
<dbReference type="Pfam" id="PF00010">
    <property type="entry name" value="HLH"/>
    <property type="match status" value="1"/>
</dbReference>
<feature type="region of interest" description="Disordered" evidence="1">
    <location>
        <begin position="158"/>
        <end position="184"/>
    </location>
</feature>
<dbReference type="AlphaFoldDB" id="A0AAF0EWR0"/>
<gene>
    <name evidence="3" type="ORF">MCUN1_000920</name>
</gene>
<dbReference type="PANTHER" id="PTHR47336:SF3">
    <property type="entry name" value="SERINE-RICH PROTEIN TYE7"/>
    <property type="match status" value="1"/>
</dbReference>
<dbReference type="Gene3D" id="4.10.280.10">
    <property type="entry name" value="Helix-loop-helix DNA-binding domain"/>
    <property type="match status" value="1"/>
</dbReference>
<evidence type="ECO:0000256" key="1">
    <source>
        <dbReference type="SAM" id="MobiDB-lite"/>
    </source>
</evidence>
<feature type="domain" description="BHLH" evidence="2">
    <location>
        <begin position="242"/>
        <end position="320"/>
    </location>
</feature>
<dbReference type="GO" id="GO:0046983">
    <property type="term" value="F:protein dimerization activity"/>
    <property type="evidence" value="ECO:0007669"/>
    <property type="project" value="InterPro"/>
</dbReference>
<feature type="region of interest" description="Disordered" evidence="1">
    <location>
        <begin position="363"/>
        <end position="393"/>
    </location>
</feature>
<sequence length="880" mass="95575">MDWRAPPYMAGGVPDMLSSKQTWNATQMPKASGELPDLFLTNILEDDALMAGMASDISGSTGSDSEGSPASFQDFMLGASLPGDILSMQPVQPLGVEPSFSTYENDTPLFGKQSEIIAAPHFDVQTANPAALSIGKPDFFIPLADMNTNGAQKATVDMAELKSSPSAETNPQPSGSGTIDPKIDLPFFEAGSHADARSVLETLRVHTKQMSAAPAPLKPKVENGQQKKTPAPSTGKEDEPVSKKVAHNAIERRYRSNINDRIAGLRDVVPALRELRPAPRGRKRRRKGAVEEEIVDGVSAATKLNKATVLSKATEYILYLKSRETRLAREVNGLQMLVRSLKGGEELLALWTAEMARIDEQTAKETVAVKSPPEDDADDMDSDEESQASSESSLPQPAYLFGAFVGFSLLGGASKWEESHNSFVPPSHTRVIGATHQLVKRAASNSEWDAHHLDHVPVHQLVLELLRTAALILCVVFILLGLYKWAARPRRNVAEAIHTSILVDHDESAVEEYRRLQQAVGAPTSVVGCIVSLVSYEKHDAVRARALLRLVEMDISAPPHLRAPWLQRMVNLFAARRAQNTTSKVAAVLALGYEALAENATFSGHFHKEAMKLWASARIQVQKDDSPSPVTSWLARTLALPLEQAYTYAVQAPCDETHPAASPLNTIVDALRQEELLAFWSALLSSMMRNRGARASLDIVEDRASVDALRKHLAVAAELTPYRTEAIDEQALVARGILALVTGQMSLAAACARMLSSDSVTRAASLFVSLVQDTEPVIAEEPQGPLDVLSSTTLAWLRLQRDVARGASTKLAPELQRLASTTLWMLVGTDQVEVKRSVSSPFGSLFHTCTSRPVQGTAQLQVQPLTNSLDTLMDLLAEHL</sequence>
<dbReference type="InterPro" id="IPR036638">
    <property type="entry name" value="HLH_DNA-bd_sf"/>
</dbReference>
<dbReference type="PANTHER" id="PTHR47336">
    <property type="entry name" value="TRANSCRIPTION FACTOR HMS1-RELATED"/>
    <property type="match status" value="1"/>
</dbReference>
<dbReference type="SMART" id="SM00353">
    <property type="entry name" value="HLH"/>
    <property type="match status" value="1"/>
</dbReference>
<reference evidence="3" key="1">
    <citation type="submission" date="2023-03" db="EMBL/GenBank/DDBJ databases">
        <title>Mating type loci evolution in Malassezia.</title>
        <authorList>
            <person name="Coelho M.A."/>
        </authorList>
    </citation>
    <scope>NUCLEOTIDE SEQUENCE</scope>
    <source>
        <strain evidence="3">CBS 11721</strain>
    </source>
</reference>
<proteinExistence type="predicted"/>
<keyword evidence="4" id="KW-1185">Reference proteome</keyword>
<dbReference type="SUPFAM" id="SSF47459">
    <property type="entry name" value="HLH, helix-loop-helix DNA-binding domain"/>
    <property type="match status" value="1"/>
</dbReference>
<evidence type="ECO:0000313" key="4">
    <source>
        <dbReference type="Proteomes" id="UP001219933"/>
    </source>
</evidence>
<dbReference type="InterPro" id="IPR011598">
    <property type="entry name" value="bHLH_dom"/>
</dbReference>
<evidence type="ECO:0000259" key="2">
    <source>
        <dbReference type="PROSITE" id="PS50888"/>
    </source>
</evidence>
<feature type="compositionally biased region" description="Polar residues" evidence="1">
    <location>
        <begin position="163"/>
        <end position="177"/>
    </location>
</feature>
<organism evidence="3 4">
    <name type="scientific">Malassezia cuniculi</name>
    <dbReference type="NCBI Taxonomy" id="948313"/>
    <lineage>
        <taxon>Eukaryota</taxon>
        <taxon>Fungi</taxon>
        <taxon>Dikarya</taxon>
        <taxon>Basidiomycota</taxon>
        <taxon>Ustilaginomycotina</taxon>
        <taxon>Malasseziomycetes</taxon>
        <taxon>Malasseziales</taxon>
        <taxon>Malasseziaceae</taxon>
        <taxon>Malassezia</taxon>
    </lineage>
</organism>
<name>A0AAF0EWR0_9BASI</name>